<organism evidence="1 2">
    <name type="scientific">Lactococcus termiticola</name>
    <dbReference type="NCBI Taxonomy" id="2169526"/>
    <lineage>
        <taxon>Bacteria</taxon>
        <taxon>Bacillati</taxon>
        <taxon>Bacillota</taxon>
        <taxon>Bacilli</taxon>
        <taxon>Lactobacillales</taxon>
        <taxon>Streptococcaceae</taxon>
        <taxon>Lactococcus</taxon>
    </lineage>
</organism>
<comment type="caution">
    <text evidence="1">The sequence shown here is derived from an EMBL/GenBank/DDBJ whole genome shotgun (WGS) entry which is preliminary data.</text>
</comment>
<keyword evidence="2" id="KW-1185">Reference proteome</keyword>
<proteinExistence type="predicted"/>
<reference evidence="1 2" key="1">
    <citation type="journal article" date="2018" name="Genome Announc.">
        <title>Draft Genome Sequence of Lactococcus sp. Strain NtB2 (JCM 32569), Isolated from the Gut of the Higher Termite Nasutitermes takasagoensis.</title>
        <authorList>
            <person name="Noda S."/>
            <person name="Aihara C."/>
            <person name="Yuki M."/>
            <person name="Ohkuma M."/>
        </authorList>
    </citation>
    <scope>NUCLEOTIDE SEQUENCE [LARGE SCALE GENOMIC DNA]</scope>
    <source>
        <strain evidence="1 2">NtB2</strain>
    </source>
</reference>
<dbReference type="AlphaFoldDB" id="A0A2R5HHI7"/>
<evidence type="ECO:0000313" key="2">
    <source>
        <dbReference type="Proteomes" id="UP000245021"/>
    </source>
</evidence>
<dbReference type="Proteomes" id="UP000245021">
    <property type="component" value="Unassembled WGS sequence"/>
</dbReference>
<evidence type="ECO:0000313" key="1">
    <source>
        <dbReference type="EMBL" id="GBG97523.1"/>
    </source>
</evidence>
<dbReference type="RefSeq" id="WP_125195007.1">
    <property type="nucleotide sequence ID" value="NZ_BFFO01000015.1"/>
</dbReference>
<dbReference type="OrthoDB" id="581382at2"/>
<gene>
    <name evidence="1" type="ORF">NtB2_01669</name>
</gene>
<sequence length="100" mass="11796">MHPILIELFSERGEEFFVPPILKLRKIELTFFIISKYKRLRDDAKEMDSNNLNLFDSSSNKNIENGTLLFVENHLCLNDSKYISYMSKPFLTPYARHHNG</sequence>
<accession>A0A2R5HHI7</accession>
<protein>
    <submittedName>
        <fullName evidence="1">Uncharacterized protein</fullName>
    </submittedName>
</protein>
<name>A0A2R5HHI7_9LACT</name>
<dbReference type="EMBL" id="BFFO01000015">
    <property type="protein sequence ID" value="GBG97523.1"/>
    <property type="molecule type" value="Genomic_DNA"/>
</dbReference>